<dbReference type="PANTHER" id="PTHR35272:SF3">
    <property type="entry name" value="THIOL:DISULFIDE INTERCHANGE PROTEIN DSBC"/>
    <property type="match status" value="1"/>
</dbReference>
<comment type="function">
    <text evidence="7">Required for disulfide bond formation in some periplasmic proteins. Acts by transferring its disulfide bond to other proteins and is reduced in the process.</text>
</comment>
<dbReference type="SUPFAM" id="SSF52833">
    <property type="entry name" value="Thioredoxin-like"/>
    <property type="match status" value="1"/>
</dbReference>
<dbReference type="GO" id="GO:0042597">
    <property type="term" value="C:periplasmic space"/>
    <property type="evidence" value="ECO:0007669"/>
    <property type="project" value="UniProtKB-SubCell"/>
</dbReference>
<dbReference type="InterPro" id="IPR051470">
    <property type="entry name" value="Thiol:disulfide_interchange"/>
</dbReference>
<proteinExistence type="inferred from homology"/>
<feature type="domain" description="Disulphide bond isomerase DsbC/G N-terminal" evidence="8">
    <location>
        <begin position="47"/>
        <end position="108"/>
    </location>
</feature>
<evidence type="ECO:0000256" key="2">
    <source>
        <dbReference type="ARBA" id="ARBA00009813"/>
    </source>
</evidence>
<dbReference type="PANTHER" id="PTHR35272">
    <property type="entry name" value="THIOL:DISULFIDE INTERCHANGE PROTEIN DSBC-RELATED"/>
    <property type="match status" value="1"/>
</dbReference>
<comment type="caution">
    <text evidence="10">The sequence shown here is derived from an EMBL/GenBank/DDBJ whole genome shotgun (WGS) entry which is preliminary data.</text>
</comment>
<keyword evidence="6 7" id="KW-0676">Redox-active center</keyword>
<keyword evidence="4 7" id="KW-0574">Periplasm</keyword>
<dbReference type="Proteomes" id="UP000228987">
    <property type="component" value="Unassembled WGS sequence"/>
</dbReference>
<keyword evidence="3 7" id="KW-0732">Signal</keyword>
<comment type="subcellular location">
    <subcellularLocation>
        <location evidence="1 7">Periplasm</location>
    </subcellularLocation>
</comment>
<protein>
    <recommendedName>
        <fullName evidence="7">Thiol:disulfide interchange protein</fullName>
    </recommendedName>
</protein>
<dbReference type="GO" id="GO:0016853">
    <property type="term" value="F:isomerase activity"/>
    <property type="evidence" value="ECO:0007669"/>
    <property type="project" value="UniProtKB-KW"/>
</dbReference>
<gene>
    <name evidence="10" type="ORF">COA71_07865</name>
</gene>
<evidence type="ECO:0000256" key="1">
    <source>
        <dbReference type="ARBA" id="ARBA00004418"/>
    </source>
</evidence>
<dbReference type="AlphaFoldDB" id="A0A2A5CDK3"/>
<dbReference type="InterPro" id="IPR009094">
    <property type="entry name" value="DiS-bond_isomerase_DsbC/G_N_sf"/>
</dbReference>
<evidence type="ECO:0000256" key="6">
    <source>
        <dbReference type="ARBA" id="ARBA00023284"/>
    </source>
</evidence>
<evidence type="ECO:0000256" key="7">
    <source>
        <dbReference type="RuleBase" id="RU364038"/>
    </source>
</evidence>
<dbReference type="Gene3D" id="3.10.450.70">
    <property type="entry name" value="Disulphide bond isomerase, DsbC/G, N-terminal"/>
    <property type="match status" value="1"/>
</dbReference>
<dbReference type="InterPro" id="IPR012336">
    <property type="entry name" value="Thioredoxin-like_fold"/>
</dbReference>
<dbReference type="Gene3D" id="3.40.30.10">
    <property type="entry name" value="Glutaredoxin"/>
    <property type="match status" value="1"/>
</dbReference>
<evidence type="ECO:0000256" key="5">
    <source>
        <dbReference type="ARBA" id="ARBA00023157"/>
    </source>
</evidence>
<organism evidence="10 11">
    <name type="scientific">SAR86 cluster bacterium</name>
    <dbReference type="NCBI Taxonomy" id="2030880"/>
    <lineage>
        <taxon>Bacteria</taxon>
        <taxon>Pseudomonadati</taxon>
        <taxon>Pseudomonadota</taxon>
        <taxon>Gammaproteobacteria</taxon>
        <taxon>SAR86 cluster</taxon>
    </lineage>
</organism>
<evidence type="ECO:0000256" key="3">
    <source>
        <dbReference type="ARBA" id="ARBA00022729"/>
    </source>
</evidence>
<name>A0A2A5CDK3_9GAMM</name>
<dbReference type="InterPro" id="IPR018950">
    <property type="entry name" value="DiS-bond_isomerase_DsbC/G_N"/>
</dbReference>
<reference evidence="11" key="1">
    <citation type="submission" date="2017-08" db="EMBL/GenBank/DDBJ databases">
        <title>A dynamic microbial community with high functional redundancy inhabits the cold, oxic subseafloor aquifer.</title>
        <authorList>
            <person name="Tully B.J."/>
            <person name="Wheat C.G."/>
            <person name="Glazer B.T."/>
            <person name="Huber J.A."/>
        </authorList>
    </citation>
    <scope>NUCLEOTIDE SEQUENCE [LARGE SCALE GENOMIC DNA]</scope>
</reference>
<dbReference type="InterPro" id="IPR033954">
    <property type="entry name" value="DiS-bond_Isoase_DsbC/G"/>
</dbReference>
<evidence type="ECO:0000313" key="10">
    <source>
        <dbReference type="EMBL" id="PCJ41466.1"/>
    </source>
</evidence>
<dbReference type="InterPro" id="IPR036249">
    <property type="entry name" value="Thioredoxin-like_sf"/>
</dbReference>
<accession>A0A2A5CDK3</accession>
<dbReference type="CDD" id="cd03020">
    <property type="entry name" value="DsbA_DsbC_DsbG"/>
    <property type="match status" value="1"/>
</dbReference>
<dbReference type="Pfam" id="PF13098">
    <property type="entry name" value="Thioredoxin_2"/>
    <property type="match status" value="1"/>
</dbReference>
<evidence type="ECO:0000313" key="11">
    <source>
        <dbReference type="Proteomes" id="UP000228987"/>
    </source>
</evidence>
<evidence type="ECO:0000259" key="8">
    <source>
        <dbReference type="Pfam" id="PF10411"/>
    </source>
</evidence>
<evidence type="ECO:0000259" key="9">
    <source>
        <dbReference type="Pfam" id="PF13098"/>
    </source>
</evidence>
<dbReference type="EMBL" id="NVWI01000005">
    <property type="protein sequence ID" value="PCJ41466.1"/>
    <property type="molecule type" value="Genomic_DNA"/>
</dbReference>
<sequence>MSVNLPEILFGKVSKIRIAAISLSLLFLPFSEIVLAQGLSSSQIDDTPEVAAIRSVLLETQPTINIQSIVSSPVDGLFEVRMQNGQAIFASADAQYFLPSDLYQATSDGLVNLGEGRRNDIRLDLISTVDEADMIIYPAEGEVKATLTVFTDVDCPYCQRLHSEVSQLNEYGITIRYLAFPRSGLDEVTYPKMVSTWCAENRNLIFTTVSRGAAIPETDCVNPVANQYQLGRLVGVTGTPTLVFEDGSILPGYVPADDLAAFLFEDE</sequence>
<keyword evidence="5" id="KW-1015">Disulfide bond</keyword>
<comment type="similarity">
    <text evidence="2 7">Belongs to the thioredoxin family. DsbC subfamily.</text>
</comment>
<keyword evidence="10" id="KW-0413">Isomerase</keyword>
<dbReference type="SUPFAM" id="SSF54423">
    <property type="entry name" value="DsbC/DsbG N-terminal domain-like"/>
    <property type="match status" value="1"/>
</dbReference>
<dbReference type="Pfam" id="PF10411">
    <property type="entry name" value="DsbC_N"/>
    <property type="match status" value="1"/>
</dbReference>
<evidence type="ECO:0000256" key="4">
    <source>
        <dbReference type="ARBA" id="ARBA00022764"/>
    </source>
</evidence>
<feature type="domain" description="Thioredoxin-like fold" evidence="9">
    <location>
        <begin position="139"/>
        <end position="263"/>
    </location>
</feature>